<sequence>MYPIIDVDSLTDEEIKGMDTEKIKRYLFQIAMRSKWKAVVRIYRLNKEAHGAKITKSCDTALHVAVSDGQEEHVKELVNQITGKELEIQNERGNTPLHIAAWMGNETMCSFLANAHPSLVTTFNVDNETPLFLAAVYGKKDAFLCMHRIYTPTLDDPRKRYNYCRRNNGDTILHCAISGDYFDLAFQIIHLYEDLVNSVNAQGFSPLHLLATKPSAFKSGSHLSRFQEIIYHCIYVDELKAEQRKRSNEGIIKTFKEEENPEHPENYQACINFIRLFWRTIRLVTKKEDNQREETQSADTGNVPQTPNRTHTINTIDQRGEKKSADPENPIEPSKQTLNTSNPGSKSNAEQGQGHKKFPGNYNTCFEFVKLISKALLIVLGLGSTEIRKTREKKEKHKWSVQIMTELLERAVMYAYEDSGMIPPVTAPPSLKEKDNDETTPYNIADGGAVLMPSDSALVVPMHQREAEQPKNGEEKTPEGPKSIVDQGQGDQKIPVNDNTCSEFVKLLSKEMLIALGLGSSADKKTENITPSVNTETPILIAARNGVTEMVEKILELFPVAIHDMNKEKKNMVLLAVEHRQPHVYKLLLKRNILKESVFGRVDHEGNSALHLAAKLGEHKPWLIPGAALQMQWEIKWYEFVKTSMPLHFFARHNEKGRTAKEIFTETHTTIVKAGGEWLTNTSESCSVVAALIATVAFATSTTVPGGIKEESGTPTLENQPAFDIFAIASLVALCFSVTAMVMFLSILTSRYQEKDFGKDLPRKLLVGLTSLFVSIASMLVSFCAGHFFVLKDKLKYAAFPVYAITCLPVTFFAMAQFPLYVDLIWATFKKVPQRSYKITPL</sequence>
<reference evidence="4 5" key="1">
    <citation type="submission" date="2018-10" db="EMBL/GenBank/DDBJ databases">
        <title>A high-quality apple genome assembly.</title>
        <authorList>
            <person name="Hu J."/>
        </authorList>
    </citation>
    <scope>NUCLEOTIDE SEQUENCE [LARGE SCALE GENOMIC DNA]</scope>
    <source>
        <strain evidence="5">cv. HFTH1</strain>
        <tissue evidence="4">Young leaf</tissue>
    </source>
</reference>
<dbReference type="SMART" id="SM00248">
    <property type="entry name" value="ANK"/>
    <property type="match status" value="7"/>
</dbReference>
<dbReference type="SUPFAM" id="SSF48403">
    <property type="entry name" value="Ankyrin repeat"/>
    <property type="match status" value="1"/>
</dbReference>
<feature type="transmembrane region" description="Helical" evidence="2">
    <location>
        <begin position="802"/>
        <end position="829"/>
    </location>
</feature>
<feature type="transmembrane region" description="Helical" evidence="2">
    <location>
        <begin position="765"/>
        <end position="790"/>
    </location>
</feature>
<feature type="region of interest" description="Disordered" evidence="1">
    <location>
        <begin position="465"/>
        <end position="496"/>
    </location>
</feature>
<feature type="compositionally biased region" description="Polar residues" evidence="1">
    <location>
        <begin position="297"/>
        <end position="317"/>
    </location>
</feature>
<dbReference type="InterPro" id="IPR002110">
    <property type="entry name" value="Ankyrin_rpt"/>
</dbReference>
<dbReference type="Pfam" id="PF13962">
    <property type="entry name" value="PGG"/>
    <property type="match status" value="1"/>
</dbReference>
<name>A0A498K3P0_MALDO</name>
<keyword evidence="2" id="KW-0472">Membrane</keyword>
<feature type="compositionally biased region" description="Basic and acidic residues" evidence="1">
    <location>
        <begin position="465"/>
        <end position="479"/>
    </location>
</feature>
<feature type="region of interest" description="Disordered" evidence="1">
    <location>
        <begin position="288"/>
        <end position="356"/>
    </location>
</feature>
<dbReference type="PANTHER" id="PTHR24177:SF103">
    <property type="entry name" value="PGG DOMAIN-CONTAINING PROTEIN"/>
    <property type="match status" value="1"/>
</dbReference>
<dbReference type="PANTHER" id="PTHR24177">
    <property type="entry name" value="CASKIN"/>
    <property type="match status" value="1"/>
</dbReference>
<dbReference type="InterPro" id="IPR036770">
    <property type="entry name" value="Ankyrin_rpt-contain_sf"/>
</dbReference>
<feature type="transmembrane region" description="Helical" evidence="2">
    <location>
        <begin position="725"/>
        <end position="745"/>
    </location>
</feature>
<organism evidence="4 5">
    <name type="scientific">Malus domestica</name>
    <name type="common">Apple</name>
    <name type="synonym">Pyrus malus</name>
    <dbReference type="NCBI Taxonomy" id="3750"/>
    <lineage>
        <taxon>Eukaryota</taxon>
        <taxon>Viridiplantae</taxon>
        <taxon>Streptophyta</taxon>
        <taxon>Embryophyta</taxon>
        <taxon>Tracheophyta</taxon>
        <taxon>Spermatophyta</taxon>
        <taxon>Magnoliopsida</taxon>
        <taxon>eudicotyledons</taxon>
        <taxon>Gunneridae</taxon>
        <taxon>Pentapetalae</taxon>
        <taxon>rosids</taxon>
        <taxon>fabids</taxon>
        <taxon>Rosales</taxon>
        <taxon>Rosaceae</taxon>
        <taxon>Amygdaloideae</taxon>
        <taxon>Maleae</taxon>
        <taxon>Malus</taxon>
    </lineage>
</organism>
<dbReference type="Proteomes" id="UP000290289">
    <property type="component" value="Chromosome 3"/>
</dbReference>
<feature type="compositionally biased region" description="Polar residues" evidence="1">
    <location>
        <begin position="334"/>
        <end position="351"/>
    </location>
</feature>
<dbReference type="Gene3D" id="1.25.40.20">
    <property type="entry name" value="Ankyrin repeat-containing domain"/>
    <property type="match status" value="3"/>
</dbReference>
<accession>A0A498K3P0</accession>
<dbReference type="InterPro" id="IPR026961">
    <property type="entry name" value="PGG_dom"/>
</dbReference>
<keyword evidence="2" id="KW-0812">Transmembrane</keyword>
<proteinExistence type="predicted"/>
<dbReference type="EMBL" id="RDQH01000329">
    <property type="protein sequence ID" value="RXI02810.1"/>
    <property type="molecule type" value="Genomic_DNA"/>
</dbReference>
<evidence type="ECO:0000256" key="2">
    <source>
        <dbReference type="SAM" id="Phobius"/>
    </source>
</evidence>
<evidence type="ECO:0000313" key="4">
    <source>
        <dbReference type="EMBL" id="RXI02810.1"/>
    </source>
</evidence>
<keyword evidence="5" id="KW-1185">Reference proteome</keyword>
<dbReference type="STRING" id="3750.A0A498K3P0"/>
<feature type="domain" description="PGG" evidence="3">
    <location>
        <begin position="677"/>
        <end position="789"/>
    </location>
</feature>
<evidence type="ECO:0000313" key="5">
    <source>
        <dbReference type="Proteomes" id="UP000290289"/>
    </source>
</evidence>
<keyword evidence="2" id="KW-1133">Transmembrane helix</keyword>
<gene>
    <name evidence="4" type="ORF">DVH24_002888</name>
</gene>
<dbReference type="AlphaFoldDB" id="A0A498K3P0"/>
<evidence type="ECO:0000259" key="3">
    <source>
        <dbReference type="Pfam" id="PF13962"/>
    </source>
</evidence>
<dbReference type="FunFam" id="1.25.40.20:FF:000978">
    <property type="entry name" value="Uncharacterized protein"/>
    <property type="match status" value="1"/>
</dbReference>
<evidence type="ECO:0000256" key="1">
    <source>
        <dbReference type="SAM" id="MobiDB-lite"/>
    </source>
</evidence>
<comment type="caution">
    <text evidence="4">The sequence shown here is derived from an EMBL/GenBank/DDBJ whole genome shotgun (WGS) entry which is preliminary data.</text>
</comment>
<dbReference type="GO" id="GO:0016020">
    <property type="term" value="C:membrane"/>
    <property type="evidence" value="ECO:0007669"/>
    <property type="project" value="TreeGrafter"/>
</dbReference>
<dbReference type="Pfam" id="PF12796">
    <property type="entry name" value="Ank_2"/>
    <property type="match status" value="2"/>
</dbReference>
<protein>
    <recommendedName>
        <fullName evidence="3">PGG domain-containing protein</fullName>
    </recommendedName>
</protein>